<accession>A0ABT6STM7</accession>
<proteinExistence type="predicted"/>
<evidence type="ECO:0000313" key="2">
    <source>
        <dbReference type="Proteomes" id="UP001237105"/>
    </source>
</evidence>
<comment type="caution">
    <text evidence="1">The sequence shown here is derived from an EMBL/GenBank/DDBJ whole genome shotgun (WGS) entry which is preliminary data.</text>
</comment>
<organism evidence="1 2">
    <name type="scientific">Streptomyces luteolus</name>
    <dbReference type="NCBI Taxonomy" id="3043615"/>
    <lineage>
        <taxon>Bacteria</taxon>
        <taxon>Bacillati</taxon>
        <taxon>Actinomycetota</taxon>
        <taxon>Actinomycetes</taxon>
        <taxon>Kitasatosporales</taxon>
        <taxon>Streptomycetaceae</taxon>
        <taxon>Streptomyces</taxon>
    </lineage>
</organism>
<dbReference type="Proteomes" id="UP001237105">
    <property type="component" value="Unassembled WGS sequence"/>
</dbReference>
<sequence length="194" mass="20793">MHAMQYEITLPADYDMGVIHARVQAKGHLLDDLPGLGFKAYLVRERGQDGSPVNQYAPFYLWSGSAPMAAFLAGPGFRGLCADFGRPTVRHGNGHAYVEGRAAGEEARFAVRLRERLPVDADVAEALGAASDSARRAADEAGAVCTAVVLDPHHWELTHFSLWSARPPSGLGGEVYRVLRVSAPERAALTAGSL</sequence>
<evidence type="ECO:0000313" key="1">
    <source>
        <dbReference type="EMBL" id="MDI3418209.1"/>
    </source>
</evidence>
<name>A0ABT6STM7_9ACTN</name>
<reference evidence="1 2" key="1">
    <citation type="submission" date="2023-05" db="EMBL/GenBank/DDBJ databases">
        <title>Draft genome sequence of Streptomyces sp. B-S-A12 isolated from a cave soil in Thailand.</title>
        <authorList>
            <person name="Chamroensaksri N."/>
            <person name="Muangham S."/>
        </authorList>
    </citation>
    <scope>NUCLEOTIDE SEQUENCE [LARGE SCALE GENOMIC DNA]</scope>
    <source>
        <strain evidence="1 2">B-S-A12</strain>
    </source>
</reference>
<gene>
    <name evidence="1" type="ORF">QIT00_06480</name>
</gene>
<protein>
    <submittedName>
        <fullName evidence="1">DUF4865 family protein</fullName>
    </submittedName>
</protein>
<keyword evidence="2" id="KW-1185">Reference proteome</keyword>
<dbReference type="EMBL" id="JASCIS010000005">
    <property type="protein sequence ID" value="MDI3418209.1"/>
    <property type="molecule type" value="Genomic_DNA"/>
</dbReference>
<dbReference type="InterPro" id="IPR032349">
    <property type="entry name" value="DUF4865"/>
</dbReference>
<dbReference type="Pfam" id="PF16157">
    <property type="entry name" value="DUF4865"/>
    <property type="match status" value="1"/>
</dbReference>
<dbReference type="RefSeq" id="WP_282534129.1">
    <property type="nucleotide sequence ID" value="NZ_JASCIS010000005.1"/>
</dbReference>